<dbReference type="Pfam" id="PF01066">
    <property type="entry name" value="CDP-OH_P_transf"/>
    <property type="match status" value="1"/>
</dbReference>
<gene>
    <name evidence="2" type="ordered locus">Psesu_0502</name>
</gene>
<evidence type="ECO:0000313" key="2">
    <source>
        <dbReference type="EMBL" id="ADV26360.1"/>
    </source>
</evidence>
<sequence length="209" mass="21682">MSQDDDRRPLASRNTGWARAIAAALARSSITPNQISVASVLFAAAGAAALLLLPAPAGPLLAALGIQLRLLCNLFDGMVAIEGGKQTATGALYNEFPDRVADSLLIVALGYAAGQPWLGWCGALLAALTAYIRQTGAGLGLGHDFRGPMAKQQRMFAMTAGCVLAAPSPWWPFAARMLEVAAMVIALGSLATCITRTRAIAIALRGRAP</sequence>
<dbReference type="GO" id="GO:0008654">
    <property type="term" value="P:phospholipid biosynthetic process"/>
    <property type="evidence" value="ECO:0007669"/>
    <property type="project" value="InterPro"/>
</dbReference>
<feature type="transmembrane region" description="Helical" evidence="1">
    <location>
        <begin position="180"/>
        <end position="204"/>
    </location>
</feature>
<dbReference type="EMBL" id="CP002446">
    <property type="protein sequence ID" value="ADV26360.1"/>
    <property type="molecule type" value="Genomic_DNA"/>
</dbReference>
<proteinExistence type="predicted"/>
<feature type="transmembrane region" description="Helical" evidence="1">
    <location>
        <begin position="117"/>
        <end position="134"/>
    </location>
</feature>
<dbReference type="InterPro" id="IPR000462">
    <property type="entry name" value="CDP-OH_P_trans"/>
</dbReference>
<keyword evidence="1" id="KW-0472">Membrane</keyword>
<keyword evidence="2" id="KW-0808">Transferase</keyword>
<feature type="transmembrane region" description="Helical" evidence="1">
    <location>
        <begin position="35"/>
        <end position="55"/>
    </location>
</feature>
<feature type="transmembrane region" description="Helical" evidence="1">
    <location>
        <begin position="155"/>
        <end position="174"/>
    </location>
</feature>
<organism evidence="2 3">
    <name type="scientific">Pseudoxanthomonas suwonensis (strain 11-1)</name>
    <dbReference type="NCBI Taxonomy" id="743721"/>
    <lineage>
        <taxon>Bacteria</taxon>
        <taxon>Pseudomonadati</taxon>
        <taxon>Pseudomonadota</taxon>
        <taxon>Gammaproteobacteria</taxon>
        <taxon>Lysobacterales</taxon>
        <taxon>Lysobacteraceae</taxon>
        <taxon>Pseudoxanthomonas</taxon>
    </lineage>
</organism>
<evidence type="ECO:0000256" key="1">
    <source>
        <dbReference type="SAM" id="Phobius"/>
    </source>
</evidence>
<dbReference type="GO" id="GO:0016020">
    <property type="term" value="C:membrane"/>
    <property type="evidence" value="ECO:0007669"/>
    <property type="project" value="InterPro"/>
</dbReference>
<keyword evidence="1" id="KW-0812">Transmembrane</keyword>
<keyword evidence="1" id="KW-1133">Transmembrane helix</keyword>
<dbReference type="GO" id="GO:0016780">
    <property type="term" value="F:phosphotransferase activity, for other substituted phosphate groups"/>
    <property type="evidence" value="ECO:0007669"/>
    <property type="project" value="InterPro"/>
</dbReference>
<accession>E6WQB1</accession>
<dbReference type="InterPro" id="IPR043130">
    <property type="entry name" value="CDP-OH_PTrfase_TM_dom"/>
</dbReference>
<dbReference type="KEGG" id="psu:Psesu_0502"/>
<reference evidence="2 3" key="1">
    <citation type="submission" date="2011-01" db="EMBL/GenBank/DDBJ databases">
        <title>Complete sequence of Pseudoxanthomonas suwonensis 11-1.</title>
        <authorList>
            <consortium name="US DOE Joint Genome Institute"/>
            <person name="Lucas S."/>
            <person name="Copeland A."/>
            <person name="Lapidus A."/>
            <person name="Cheng J.-F."/>
            <person name="Goodwin L."/>
            <person name="Pitluck S."/>
            <person name="Teshima H."/>
            <person name="Detter J.C."/>
            <person name="Han C."/>
            <person name="Tapia R."/>
            <person name="Land M."/>
            <person name="Hauser L."/>
            <person name="Kyrpides N."/>
            <person name="Ivanova N."/>
            <person name="Ovchinnikova G."/>
            <person name="Siebers A.K."/>
            <person name="Allgaier M."/>
            <person name="Thelen M.P."/>
            <person name="Hugenholtz P."/>
            <person name="Gladden J."/>
            <person name="Woyke T."/>
        </authorList>
    </citation>
    <scope>NUCLEOTIDE SEQUENCE [LARGE SCALE GENOMIC DNA]</scope>
    <source>
        <strain evidence="3">11-1</strain>
    </source>
</reference>
<protein>
    <submittedName>
        <fullName evidence="2">CDP-alcohol phosphatidyltransferase</fullName>
    </submittedName>
</protein>
<evidence type="ECO:0000313" key="3">
    <source>
        <dbReference type="Proteomes" id="UP000008632"/>
    </source>
</evidence>
<name>E6WQB1_PSEUU</name>
<dbReference type="RefSeq" id="WP_013534190.1">
    <property type="nucleotide sequence ID" value="NC_014924.1"/>
</dbReference>
<dbReference type="eggNOG" id="COG0558">
    <property type="taxonomic scope" value="Bacteria"/>
</dbReference>
<dbReference type="AlphaFoldDB" id="E6WQB1"/>
<dbReference type="Proteomes" id="UP000008632">
    <property type="component" value="Chromosome"/>
</dbReference>
<dbReference type="Gene3D" id="1.20.120.1760">
    <property type="match status" value="1"/>
</dbReference>
<dbReference type="STRING" id="743721.Psesu_0502"/>
<keyword evidence="3" id="KW-1185">Reference proteome</keyword>
<dbReference type="HOGENOM" id="CLU_091604_0_0_6"/>